<gene>
    <name evidence="2" type="ORF">BU26DRAFT_522016</name>
</gene>
<dbReference type="Gene3D" id="1.10.10.60">
    <property type="entry name" value="Homeodomain-like"/>
    <property type="match status" value="1"/>
</dbReference>
<dbReference type="SUPFAM" id="SSF46689">
    <property type="entry name" value="Homeodomain-like"/>
    <property type="match status" value="1"/>
</dbReference>
<dbReference type="GO" id="GO:0042790">
    <property type="term" value="P:nucleolar large rRNA transcription by RNA polymerase I"/>
    <property type="evidence" value="ECO:0007669"/>
    <property type="project" value="InterPro"/>
</dbReference>
<feature type="compositionally biased region" description="Low complexity" evidence="1">
    <location>
        <begin position="533"/>
        <end position="549"/>
    </location>
</feature>
<keyword evidence="3" id="KW-1185">Reference proteome</keyword>
<dbReference type="InterPro" id="IPR001005">
    <property type="entry name" value="SANT/Myb"/>
</dbReference>
<dbReference type="EMBL" id="ML987200">
    <property type="protein sequence ID" value="KAF2245604.1"/>
    <property type="molecule type" value="Genomic_DNA"/>
</dbReference>
<dbReference type="GeneID" id="54583015"/>
<dbReference type="RefSeq" id="XP_033680608.1">
    <property type="nucleotide sequence ID" value="XM_033829685.1"/>
</dbReference>
<feature type="compositionally biased region" description="Basic and acidic residues" evidence="1">
    <location>
        <begin position="514"/>
        <end position="532"/>
    </location>
</feature>
<protein>
    <recommendedName>
        <fullName evidence="4">Myb-like domain-containing protein</fullName>
    </recommendedName>
</protein>
<evidence type="ECO:0008006" key="4">
    <source>
        <dbReference type="Google" id="ProtNLM"/>
    </source>
</evidence>
<dbReference type="PANTHER" id="PTHR28079:SF1">
    <property type="entry name" value="RNA POLYMERASE I-SPECIFIC TRANSCRIPTION INITIATION FACTOR RRN5"/>
    <property type="match status" value="1"/>
</dbReference>
<sequence>MTRPDLWYKLHRKPTPDTDFEPPEDAHEPSADPSPSPRKRRRIGSADLRDRDRRAHLDGQYRDAYRVLFNEAVNDAAARFAQHDSDQPESSQFGASIWSAEEQQLFFGALERLGKDDIPGIARAVGTKSIPETREFLLILRNAAAEWEVKPRPRDAKGKQTGGQQTEIAAAIEIGGECERHLELAGDALAWYQERDEAKQELERHGRCWLITPEIAEEVEDAIRTARLLDYEDDDYRSGDHSDVPEVNQDVPEVIQDIPEAKLLVPEALLWLSKFYFMNPHPAVQYPWPHWTELASEIAREPSIYRTAFSDFYRLVVSLTKRLVQAAIIQATSRIRSQGLRVQKGSLPFIKRRDALAAIDILGLKRNARDRWRGVARRCGLRVLQAKPSLVVSGRGAIEVPWDEVEQALASVELPMEPISADEETAELISGTGGQDFKARAVRSGTPLPTAQPVSSDDSEEDHDPDNTDEDEQSDAFQPPSNRSSESTNLPLPKPAEHTSHHLELDLDLELENENERLEDLDRKASGQEEQHLLSVLGISSSGSLTSVSAKRKRGGQPGRKLSGNKPIDEADDWRSWTRYHAEWEEFRSPLPASSFLRNQKQDSPARLLESALPDDSESSVSSGQSSSSSKRNTSRAGRIEIPVRGARAYAAMQERFSLSEEPEPDQLPSDAESRYPVQSVEGIDDQASVPATSDDDGMDWDAGSDGV</sequence>
<dbReference type="GO" id="GO:0006361">
    <property type="term" value="P:transcription initiation at RNA polymerase I promoter"/>
    <property type="evidence" value="ECO:0007669"/>
    <property type="project" value="TreeGrafter"/>
</dbReference>
<dbReference type="InterPro" id="IPR009057">
    <property type="entry name" value="Homeodomain-like_sf"/>
</dbReference>
<feature type="region of interest" description="Disordered" evidence="1">
    <location>
        <begin position="1"/>
        <end position="53"/>
    </location>
</feature>
<dbReference type="InterPro" id="IPR039601">
    <property type="entry name" value="Rrn5"/>
</dbReference>
<dbReference type="Proteomes" id="UP000800094">
    <property type="component" value="Unassembled WGS sequence"/>
</dbReference>
<dbReference type="PANTHER" id="PTHR28079">
    <property type="entry name" value="RNA POLYMERASE I-SPECIFIC TRANSCRIPTION INITIATION FACTOR RRN5"/>
    <property type="match status" value="1"/>
</dbReference>
<dbReference type="CDD" id="cd00167">
    <property type="entry name" value="SANT"/>
    <property type="match status" value="1"/>
</dbReference>
<feature type="region of interest" description="Disordered" evidence="1">
    <location>
        <begin position="510"/>
        <end position="574"/>
    </location>
</feature>
<feature type="region of interest" description="Disordered" evidence="1">
    <location>
        <begin position="445"/>
        <end position="497"/>
    </location>
</feature>
<feature type="compositionally biased region" description="Acidic residues" evidence="1">
    <location>
        <begin position="457"/>
        <end position="474"/>
    </location>
</feature>
<dbReference type="GO" id="GO:0000182">
    <property type="term" value="F:rDNA binding"/>
    <property type="evidence" value="ECO:0007669"/>
    <property type="project" value="TreeGrafter"/>
</dbReference>
<feature type="region of interest" description="Disordered" evidence="1">
    <location>
        <begin position="591"/>
        <end position="708"/>
    </location>
</feature>
<feature type="compositionally biased region" description="Low complexity" evidence="1">
    <location>
        <begin position="619"/>
        <end position="632"/>
    </location>
</feature>
<accession>A0A6A6I4Y7</accession>
<dbReference type="OrthoDB" id="2240312at2759"/>
<name>A0A6A6I4Y7_9PLEO</name>
<dbReference type="GO" id="GO:0000500">
    <property type="term" value="C:RNA polymerase I upstream activating factor complex"/>
    <property type="evidence" value="ECO:0007669"/>
    <property type="project" value="InterPro"/>
</dbReference>
<evidence type="ECO:0000313" key="2">
    <source>
        <dbReference type="EMBL" id="KAF2245604.1"/>
    </source>
</evidence>
<organism evidence="2 3">
    <name type="scientific">Trematosphaeria pertusa</name>
    <dbReference type="NCBI Taxonomy" id="390896"/>
    <lineage>
        <taxon>Eukaryota</taxon>
        <taxon>Fungi</taxon>
        <taxon>Dikarya</taxon>
        <taxon>Ascomycota</taxon>
        <taxon>Pezizomycotina</taxon>
        <taxon>Dothideomycetes</taxon>
        <taxon>Pleosporomycetidae</taxon>
        <taxon>Pleosporales</taxon>
        <taxon>Massarineae</taxon>
        <taxon>Trematosphaeriaceae</taxon>
        <taxon>Trematosphaeria</taxon>
    </lineage>
</organism>
<feature type="compositionally biased region" description="Polar residues" evidence="1">
    <location>
        <begin position="475"/>
        <end position="490"/>
    </location>
</feature>
<evidence type="ECO:0000313" key="3">
    <source>
        <dbReference type="Proteomes" id="UP000800094"/>
    </source>
</evidence>
<reference evidence="2" key="1">
    <citation type="journal article" date="2020" name="Stud. Mycol.">
        <title>101 Dothideomycetes genomes: a test case for predicting lifestyles and emergence of pathogens.</title>
        <authorList>
            <person name="Haridas S."/>
            <person name="Albert R."/>
            <person name="Binder M."/>
            <person name="Bloem J."/>
            <person name="Labutti K."/>
            <person name="Salamov A."/>
            <person name="Andreopoulos B."/>
            <person name="Baker S."/>
            <person name="Barry K."/>
            <person name="Bills G."/>
            <person name="Bluhm B."/>
            <person name="Cannon C."/>
            <person name="Castanera R."/>
            <person name="Culley D."/>
            <person name="Daum C."/>
            <person name="Ezra D."/>
            <person name="Gonzalez J."/>
            <person name="Henrissat B."/>
            <person name="Kuo A."/>
            <person name="Liang C."/>
            <person name="Lipzen A."/>
            <person name="Lutzoni F."/>
            <person name="Magnuson J."/>
            <person name="Mondo S."/>
            <person name="Nolan M."/>
            <person name="Ohm R."/>
            <person name="Pangilinan J."/>
            <person name="Park H.-J."/>
            <person name="Ramirez L."/>
            <person name="Alfaro M."/>
            <person name="Sun H."/>
            <person name="Tritt A."/>
            <person name="Yoshinaga Y."/>
            <person name="Zwiers L.-H."/>
            <person name="Turgeon B."/>
            <person name="Goodwin S."/>
            <person name="Spatafora J."/>
            <person name="Crous P."/>
            <person name="Grigoriev I."/>
        </authorList>
    </citation>
    <scope>NUCLEOTIDE SEQUENCE</scope>
    <source>
        <strain evidence="2">CBS 122368</strain>
    </source>
</reference>
<dbReference type="AlphaFoldDB" id="A0A6A6I4Y7"/>
<proteinExistence type="predicted"/>
<evidence type="ECO:0000256" key="1">
    <source>
        <dbReference type="SAM" id="MobiDB-lite"/>
    </source>
</evidence>
<dbReference type="GO" id="GO:0001181">
    <property type="term" value="F:RNA polymerase I general transcription initiation factor activity"/>
    <property type="evidence" value="ECO:0007669"/>
    <property type="project" value="TreeGrafter"/>
</dbReference>